<accession>A0A8X7WFV4</accession>
<protein>
    <submittedName>
        <fullName evidence="2">Uncharacterized protein</fullName>
    </submittedName>
</protein>
<organism evidence="2 3">
    <name type="scientific">Brassica carinata</name>
    <name type="common">Ethiopian mustard</name>
    <name type="synonym">Abyssinian cabbage</name>
    <dbReference type="NCBI Taxonomy" id="52824"/>
    <lineage>
        <taxon>Eukaryota</taxon>
        <taxon>Viridiplantae</taxon>
        <taxon>Streptophyta</taxon>
        <taxon>Embryophyta</taxon>
        <taxon>Tracheophyta</taxon>
        <taxon>Spermatophyta</taxon>
        <taxon>Magnoliopsida</taxon>
        <taxon>eudicotyledons</taxon>
        <taxon>Gunneridae</taxon>
        <taxon>Pentapetalae</taxon>
        <taxon>rosids</taxon>
        <taxon>malvids</taxon>
        <taxon>Brassicales</taxon>
        <taxon>Brassicaceae</taxon>
        <taxon>Brassiceae</taxon>
        <taxon>Brassica</taxon>
    </lineage>
</organism>
<name>A0A8X7WFV4_BRACI</name>
<dbReference type="Proteomes" id="UP000886595">
    <property type="component" value="Unassembled WGS sequence"/>
</dbReference>
<feature type="compositionally biased region" description="Acidic residues" evidence="1">
    <location>
        <begin position="31"/>
        <end position="40"/>
    </location>
</feature>
<dbReference type="EMBL" id="JAAMPC010000001">
    <property type="protein sequence ID" value="KAG2330153.1"/>
    <property type="molecule type" value="Genomic_DNA"/>
</dbReference>
<evidence type="ECO:0000313" key="2">
    <source>
        <dbReference type="EMBL" id="KAG2330153.1"/>
    </source>
</evidence>
<proteinExistence type="predicted"/>
<dbReference type="AlphaFoldDB" id="A0A8X7WFV4"/>
<reference evidence="2 3" key="1">
    <citation type="submission" date="2020-02" db="EMBL/GenBank/DDBJ databases">
        <authorList>
            <person name="Ma Q."/>
            <person name="Huang Y."/>
            <person name="Song X."/>
            <person name="Pei D."/>
        </authorList>
    </citation>
    <scope>NUCLEOTIDE SEQUENCE [LARGE SCALE GENOMIC DNA]</scope>
    <source>
        <strain evidence="2">Sxm20200214</strain>
        <tissue evidence="2">Leaf</tissue>
    </source>
</reference>
<keyword evidence="3" id="KW-1185">Reference proteome</keyword>
<feature type="region of interest" description="Disordered" evidence="1">
    <location>
        <begin position="1"/>
        <end position="65"/>
    </location>
</feature>
<sequence length="90" mass="9920">MEGASVEWDAGSAQGKGSDRADDPVEISDNSSEEWEEEDKAEGALITTPVDRGKSSGEMNKELDSELKTPLRLEMSRRLSRVTRLLFTCS</sequence>
<feature type="compositionally biased region" description="Basic and acidic residues" evidence="1">
    <location>
        <begin position="51"/>
        <end position="65"/>
    </location>
</feature>
<evidence type="ECO:0000313" key="3">
    <source>
        <dbReference type="Proteomes" id="UP000886595"/>
    </source>
</evidence>
<comment type="caution">
    <text evidence="2">The sequence shown here is derived from an EMBL/GenBank/DDBJ whole genome shotgun (WGS) entry which is preliminary data.</text>
</comment>
<evidence type="ECO:0000256" key="1">
    <source>
        <dbReference type="SAM" id="MobiDB-lite"/>
    </source>
</evidence>
<gene>
    <name evidence="2" type="ORF">Bca52824_001333</name>
</gene>